<feature type="signal peptide" evidence="1">
    <location>
        <begin position="1"/>
        <end position="17"/>
    </location>
</feature>
<sequence>MTTLNVFFILFLFPINCKVVNEINNAKIQALNLQAKARLSSCHHGVGVLLWEGYNKLNSSISSHSGGQTELEVVEADHLKEISATLQQSILLLKDSYNKNTQPSTKLIIDCINLYIETYQEVQSNISSVIVPKTDNQITSSIGMMMREISSLIEKINN</sequence>
<evidence type="ECO:0000313" key="2">
    <source>
        <dbReference type="EMBL" id="KAF7636771.1"/>
    </source>
</evidence>
<comment type="caution">
    <text evidence="2">The sequence shown here is derived from an EMBL/GenBank/DDBJ whole genome shotgun (WGS) entry which is preliminary data.</text>
</comment>
<dbReference type="Proteomes" id="UP000605970">
    <property type="component" value="Unassembled WGS sequence"/>
</dbReference>
<keyword evidence="1" id="KW-0732">Signal</keyword>
<proteinExistence type="predicted"/>
<keyword evidence="3" id="KW-1185">Reference proteome</keyword>
<organism evidence="2 3">
    <name type="scientific">Meloidogyne graminicola</name>
    <dbReference type="NCBI Taxonomy" id="189291"/>
    <lineage>
        <taxon>Eukaryota</taxon>
        <taxon>Metazoa</taxon>
        <taxon>Ecdysozoa</taxon>
        <taxon>Nematoda</taxon>
        <taxon>Chromadorea</taxon>
        <taxon>Rhabditida</taxon>
        <taxon>Tylenchina</taxon>
        <taxon>Tylenchomorpha</taxon>
        <taxon>Tylenchoidea</taxon>
        <taxon>Meloidogynidae</taxon>
        <taxon>Meloidogyninae</taxon>
        <taxon>Meloidogyne</taxon>
    </lineage>
</organism>
<reference evidence="2" key="1">
    <citation type="journal article" date="2020" name="Ecol. Evol.">
        <title>Genome structure and content of the rice root-knot nematode (Meloidogyne graminicola).</title>
        <authorList>
            <person name="Phan N.T."/>
            <person name="Danchin E.G.J."/>
            <person name="Klopp C."/>
            <person name="Perfus-Barbeoch L."/>
            <person name="Kozlowski D.K."/>
            <person name="Koutsovoulos G.D."/>
            <person name="Lopez-Roques C."/>
            <person name="Bouchez O."/>
            <person name="Zahm M."/>
            <person name="Besnard G."/>
            <person name="Bellafiore S."/>
        </authorList>
    </citation>
    <scope>NUCLEOTIDE SEQUENCE</scope>
    <source>
        <strain evidence="2">VN-18</strain>
    </source>
</reference>
<evidence type="ECO:0000313" key="3">
    <source>
        <dbReference type="Proteomes" id="UP000605970"/>
    </source>
</evidence>
<gene>
    <name evidence="2" type="ORF">Mgra_00003717</name>
</gene>
<dbReference type="AlphaFoldDB" id="A0A8S9ZUV6"/>
<dbReference type="EMBL" id="JABEBT010000026">
    <property type="protein sequence ID" value="KAF7636771.1"/>
    <property type="molecule type" value="Genomic_DNA"/>
</dbReference>
<dbReference type="OrthoDB" id="5890090at2759"/>
<protein>
    <submittedName>
        <fullName evidence="2">Uncharacterized protein</fullName>
    </submittedName>
</protein>
<accession>A0A8S9ZUV6</accession>
<feature type="chain" id="PRO_5035757064" evidence="1">
    <location>
        <begin position="18"/>
        <end position="158"/>
    </location>
</feature>
<name>A0A8S9ZUV6_9BILA</name>
<evidence type="ECO:0000256" key="1">
    <source>
        <dbReference type="SAM" id="SignalP"/>
    </source>
</evidence>